<proteinExistence type="predicted"/>
<gene>
    <name evidence="1" type="ORF">OUZ56_010556</name>
</gene>
<evidence type="ECO:0000313" key="2">
    <source>
        <dbReference type="Proteomes" id="UP001234178"/>
    </source>
</evidence>
<comment type="caution">
    <text evidence="1">The sequence shown here is derived from an EMBL/GenBank/DDBJ whole genome shotgun (WGS) entry which is preliminary data.</text>
</comment>
<organism evidence="1 2">
    <name type="scientific">Daphnia magna</name>
    <dbReference type="NCBI Taxonomy" id="35525"/>
    <lineage>
        <taxon>Eukaryota</taxon>
        <taxon>Metazoa</taxon>
        <taxon>Ecdysozoa</taxon>
        <taxon>Arthropoda</taxon>
        <taxon>Crustacea</taxon>
        <taxon>Branchiopoda</taxon>
        <taxon>Diplostraca</taxon>
        <taxon>Cladocera</taxon>
        <taxon>Anomopoda</taxon>
        <taxon>Daphniidae</taxon>
        <taxon>Daphnia</taxon>
    </lineage>
</organism>
<dbReference type="EMBL" id="JAOYFB010000037">
    <property type="protein sequence ID" value="KAK4025051.1"/>
    <property type="molecule type" value="Genomic_DNA"/>
</dbReference>
<sequence length="90" mass="10361">MDLIYRELASVNPESAEVGYFIPDEVIPLSLARHDVDQPTIFSVLINLGRNECYYQFLLSMLGYLEEDHGCQEGFVFIFCIRLSPCLLRI</sequence>
<keyword evidence="2" id="KW-1185">Reference proteome</keyword>
<name>A0ABR0AIW7_9CRUS</name>
<reference evidence="1 2" key="1">
    <citation type="journal article" date="2023" name="Nucleic Acids Res.">
        <title>The hologenome of Daphnia magna reveals possible DNA methylation and microbiome-mediated evolution of the host genome.</title>
        <authorList>
            <person name="Chaturvedi A."/>
            <person name="Li X."/>
            <person name="Dhandapani V."/>
            <person name="Marshall H."/>
            <person name="Kissane S."/>
            <person name="Cuenca-Cambronero M."/>
            <person name="Asole G."/>
            <person name="Calvet F."/>
            <person name="Ruiz-Romero M."/>
            <person name="Marangio P."/>
            <person name="Guigo R."/>
            <person name="Rago D."/>
            <person name="Mirbahai L."/>
            <person name="Eastwood N."/>
            <person name="Colbourne J.K."/>
            <person name="Zhou J."/>
            <person name="Mallon E."/>
            <person name="Orsini L."/>
        </authorList>
    </citation>
    <scope>NUCLEOTIDE SEQUENCE [LARGE SCALE GENOMIC DNA]</scope>
    <source>
        <strain evidence="1">LRV0_1</strain>
    </source>
</reference>
<evidence type="ECO:0000313" key="1">
    <source>
        <dbReference type="EMBL" id="KAK4025051.1"/>
    </source>
</evidence>
<accession>A0ABR0AIW7</accession>
<protein>
    <submittedName>
        <fullName evidence="1">Uncharacterized protein</fullName>
    </submittedName>
</protein>
<dbReference type="Proteomes" id="UP001234178">
    <property type="component" value="Unassembled WGS sequence"/>
</dbReference>